<dbReference type="Proteomes" id="UP001160301">
    <property type="component" value="Unassembled WGS sequence"/>
</dbReference>
<gene>
    <name evidence="3" type="ORF">QHF89_02855</name>
</gene>
<evidence type="ECO:0000313" key="3">
    <source>
        <dbReference type="EMBL" id="MDI1428407.1"/>
    </source>
</evidence>
<dbReference type="EMBL" id="JARZHI010000002">
    <property type="protein sequence ID" value="MDI1428407.1"/>
    <property type="molecule type" value="Genomic_DNA"/>
</dbReference>
<reference evidence="3 4" key="1">
    <citation type="submission" date="2023-04" db="EMBL/GenBank/DDBJ databases">
        <title>The genome sequence of Polyangium sorediatum DSM14670.</title>
        <authorList>
            <person name="Zhang X."/>
        </authorList>
    </citation>
    <scope>NUCLEOTIDE SEQUENCE [LARGE SCALE GENOMIC DNA]</scope>
    <source>
        <strain evidence="3 4">DSM 14670</strain>
    </source>
</reference>
<feature type="region of interest" description="Disordered" evidence="1">
    <location>
        <begin position="345"/>
        <end position="369"/>
    </location>
</feature>
<accession>A0ABT6NJD3</accession>
<feature type="compositionally biased region" description="Polar residues" evidence="1">
    <location>
        <begin position="354"/>
        <end position="369"/>
    </location>
</feature>
<proteinExistence type="predicted"/>
<sequence length="369" mass="38991">MALRGGTVLAASFCLLAAPAAAQETYRLDYVREAGAEGCPTEVAFRAAVSQEVGRNPFLPDAPNLLTVIFRRSEKKVRVYIVAKAAAGSEQSAPEHQKPAWDCAGLLHHAAFSAGMLIDPLEAPEPEQPAASPPPPPAPPLPSPRPSPPPAPSPVPIAQRTPAPRSVPPIRLLFAAAGGAAFGSTPALSPSRTVGVGLRQGPLSVSAEFRSDLNTRRIESGFRVDGSHNFGTIAPCWHVRAVSRWQLDRCVLLSISSTLASTEHDFKLLQGEDSKETLTWGIGVRGGLSYTFGTSWALFSRLDVLLVPAPPVVESNGREIWTFPSASAAVQVGLVYAFDVTHPTAKPPPPPLSQKFSPTVGTSEGSDDI</sequence>
<keyword evidence="4" id="KW-1185">Reference proteome</keyword>
<feature type="compositionally biased region" description="Pro residues" evidence="1">
    <location>
        <begin position="131"/>
        <end position="155"/>
    </location>
</feature>
<organism evidence="3 4">
    <name type="scientific">Polyangium sorediatum</name>
    <dbReference type="NCBI Taxonomy" id="889274"/>
    <lineage>
        <taxon>Bacteria</taxon>
        <taxon>Pseudomonadati</taxon>
        <taxon>Myxococcota</taxon>
        <taxon>Polyangia</taxon>
        <taxon>Polyangiales</taxon>
        <taxon>Polyangiaceae</taxon>
        <taxon>Polyangium</taxon>
    </lineage>
</organism>
<evidence type="ECO:0000256" key="2">
    <source>
        <dbReference type="SAM" id="SignalP"/>
    </source>
</evidence>
<protein>
    <recommendedName>
        <fullName evidence="5">Outer membrane protein beta-barrel domain-containing protein</fullName>
    </recommendedName>
</protein>
<feature type="chain" id="PRO_5045526302" description="Outer membrane protein beta-barrel domain-containing protein" evidence="2">
    <location>
        <begin position="23"/>
        <end position="369"/>
    </location>
</feature>
<evidence type="ECO:0000256" key="1">
    <source>
        <dbReference type="SAM" id="MobiDB-lite"/>
    </source>
</evidence>
<feature type="region of interest" description="Disordered" evidence="1">
    <location>
        <begin position="122"/>
        <end position="162"/>
    </location>
</feature>
<comment type="caution">
    <text evidence="3">The sequence shown here is derived from an EMBL/GenBank/DDBJ whole genome shotgun (WGS) entry which is preliminary data.</text>
</comment>
<keyword evidence="2" id="KW-0732">Signal</keyword>
<feature type="signal peptide" evidence="2">
    <location>
        <begin position="1"/>
        <end position="22"/>
    </location>
</feature>
<evidence type="ECO:0008006" key="5">
    <source>
        <dbReference type="Google" id="ProtNLM"/>
    </source>
</evidence>
<evidence type="ECO:0000313" key="4">
    <source>
        <dbReference type="Proteomes" id="UP001160301"/>
    </source>
</evidence>
<name>A0ABT6NJD3_9BACT</name>